<dbReference type="InterPro" id="IPR036179">
    <property type="entry name" value="Ig-like_dom_sf"/>
</dbReference>
<dbReference type="EMBL" id="UZAF01002485">
    <property type="protein sequence ID" value="VDO10837.1"/>
    <property type="molecule type" value="Genomic_DNA"/>
</dbReference>
<accession>A0A0N4VWL9</accession>
<dbReference type="InterPro" id="IPR036116">
    <property type="entry name" value="FN3_sf"/>
</dbReference>
<keyword evidence="4" id="KW-1185">Reference proteome</keyword>
<evidence type="ECO:0000259" key="2">
    <source>
        <dbReference type="PROSITE" id="PS50853"/>
    </source>
</evidence>
<dbReference type="Proteomes" id="UP000268014">
    <property type="component" value="Unassembled WGS sequence"/>
</dbReference>
<dbReference type="Gene3D" id="2.60.40.10">
    <property type="entry name" value="Immunoglobulins"/>
    <property type="match status" value="2"/>
</dbReference>
<feature type="domain" description="Ig-like" evidence="1">
    <location>
        <begin position="99"/>
        <end position="194"/>
    </location>
</feature>
<dbReference type="InterPro" id="IPR007110">
    <property type="entry name" value="Ig-like_dom"/>
</dbReference>
<dbReference type="Pfam" id="PF07679">
    <property type="entry name" value="I-set"/>
    <property type="match status" value="1"/>
</dbReference>
<dbReference type="InterPro" id="IPR013098">
    <property type="entry name" value="Ig_I-set"/>
</dbReference>
<reference evidence="5" key="1">
    <citation type="submission" date="2017-02" db="UniProtKB">
        <authorList>
            <consortium name="WormBaseParasite"/>
        </authorList>
    </citation>
    <scope>IDENTIFICATION</scope>
</reference>
<dbReference type="Pfam" id="PF00041">
    <property type="entry name" value="fn3"/>
    <property type="match status" value="1"/>
</dbReference>
<reference evidence="3 4" key="2">
    <citation type="submission" date="2018-11" db="EMBL/GenBank/DDBJ databases">
        <authorList>
            <consortium name="Pathogen Informatics"/>
        </authorList>
    </citation>
    <scope>NUCLEOTIDE SEQUENCE [LARGE SCALE GENOMIC DNA]</scope>
    <source>
        <strain evidence="3 4">MHpl1</strain>
    </source>
</reference>
<dbReference type="WBParaSite" id="HPLM_0000168901-mRNA-1">
    <property type="protein sequence ID" value="HPLM_0000168901-mRNA-1"/>
    <property type="gene ID" value="HPLM_0000168901"/>
</dbReference>
<protein>
    <submittedName>
        <fullName evidence="5">Fibronectin type-III domain-containing protein</fullName>
    </submittedName>
</protein>
<dbReference type="CDD" id="cd00063">
    <property type="entry name" value="FN3"/>
    <property type="match status" value="1"/>
</dbReference>
<evidence type="ECO:0000313" key="3">
    <source>
        <dbReference type="EMBL" id="VDO10837.1"/>
    </source>
</evidence>
<evidence type="ECO:0000259" key="1">
    <source>
        <dbReference type="PROSITE" id="PS50835"/>
    </source>
</evidence>
<dbReference type="OrthoDB" id="10253954at2759"/>
<feature type="domain" description="Fibronectin type-III" evidence="2">
    <location>
        <begin position="3"/>
        <end position="95"/>
    </location>
</feature>
<name>A0A0N4VWL9_HAEPC</name>
<gene>
    <name evidence="3" type="ORF">HPLM_LOCUS1687</name>
</gene>
<proteinExistence type="predicted"/>
<dbReference type="InterPro" id="IPR013783">
    <property type="entry name" value="Ig-like_fold"/>
</dbReference>
<evidence type="ECO:0000313" key="4">
    <source>
        <dbReference type="Proteomes" id="UP000268014"/>
    </source>
</evidence>
<sequence>STSPLIQSVKALVNSSVILEFLPAEDVDLVSNYTVEYRDVTETGWNHFDFESDASNRVLLTGLEPNRTYEARLFVNGHVIRGHRSRLVTFTTNNTAQLPKISLDPETEVVFDPDILVPLEVRCDVISSPPIKIFWLVNGQRIQPDHAFYTVTTSTHDGQNLSSSLRMKSRTRSDNLTCVAVNPAGQIARSVSVQIRGPGSPPSSVTLQSERGGYTVSWLPPSHPNGNITVTLLWIRNEY</sequence>
<dbReference type="STRING" id="6290.A0A0N4VWL9"/>
<dbReference type="PROSITE" id="PS50853">
    <property type="entry name" value="FN3"/>
    <property type="match status" value="1"/>
</dbReference>
<dbReference type="AlphaFoldDB" id="A0A0N4VWL9"/>
<dbReference type="InterPro" id="IPR003961">
    <property type="entry name" value="FN3_dom"/>
</dbReference>
<dbReference type="PROSITE" id="PS50835">
    <property type="entry name" value="IG_LIKE"/>
    <property type="match status" value="1"/>
</dbReference>
<evidence type="ECO:0000313" key="5">
    <source>
        <dbReference type="WBParaSite" id="HPLM_0000168901-mRNA-1"/>
    </source>
</evidence>
<dbReference type="SUPFAM" id="SSF48726">
    <property type="entry name" value="Immunoglobulin"/>
    <property type="match status" value="1"/>
</dbReference>
<organism evidence="5">
    <name type="scientific">Haemonchus placei</name>
    <name type="common">Barber's pole worm</name>
    <dbReference type="NCBI Taxonomy" id="6290"/>
    <lineage>
        <taxon>Eukaryota</taxon>
        <taxon>Metazoa</taxon>
        <taxon>Ecdysozoa</taxon>
        <taxon>Nematoda</taxon>
        <taxon>Chromadorea</taxon>
        <taxon>Rhabditida</taxon>
        <taxon>Rhabditina</taxon>
        <taxon>Rhabditomorpha</taxon>
        <taxon>Strongyloidea</taxon>
        <taxon>Trichostrongylidae</taxon>
        <taxon>Haemonchus</taxon>
    </lineage>
</organism>
<dbReference type="SUPFAM" id="SSF49265">
    <property type="entry name" value="Fibronectin type III"/>
    <property type="match status" value="1"/>
</dbReference>